<evidence type="ECO:0000256" key="2">
    <source>
        <dbReference type="ARBA" id="ARBA00022692"/>
    </source>
</evidence>
<keyword evidence="4 6" id="KW-0472">Membrane</keyword>
<feature type="transmembrane region" description="Helical" evidence="6">
    <location>
        <begin position="303"/>
        <end position="327"/>
    </location>
</feature>
<dbReference type="InterPro" id="IPR002293">
    <property type="entry name" value="AA/rel_permease1"/>
</dbReference>
<dbReference type="Gene3D" id="1.20.1740.10">
    <property type="entry name" value="Amino acid/polyamine transporter I"/>
    <property type="match status" value="1"/>
</dbReference>
<reference evidence="7" key="2">
    <citation type="submission" date="2023-06" db="EMBL/GenBank/DDBJ databases">
        <authorList>
            <consortium name="Lawrence Berkeley National Laboratory"/>
            <person name="Haridas S."/>
            <person name="Hensen N."/>
            <person name="Bonometti L."/>
            <person name="Westerberg I."/>
            <person name="Brannstrom I.O."/>
            <person name="Guillou S."/>
            <person name="Cros-Aarteil S."/>
            <person name="Calhoun S."/>
            <person name="Kuo A."/>
            <person name="Mondo S."/>
            <person name="Pangilinan J."/>
            <person name="Riley R."/>
            <person name="LaButti K."/>
            <person name="Andreopoulos B."/>
            <person name="Lipzen A."/>
            <person name="Chen C."/>
            <person name="Yanf M."/>
            <person name="Daum C."/>
            <person name="Ng V."/>
            <person name="Clum A."/>
            <person name="Steindorff A."/>
            <person name="Ohm R."/>
            <person name="Martin F."/>
            <person name="Silar P."/>
            <person name="Natvig D."/>
            <person name="Lalanne C."/>
            <person name="Gautier V."/>
            <person name="Ament-velasquez S.L."/>
            <person name="Kruys A."/>
            <person name="Hutchinson M.I."/>
            <person name="Powell A.J."/>
            <person name="Barry K."/>
            <person name="Miller A.N."/>
            <person name="Grigoriev I.V."/>
            <person name="Debuchy R."/>
            <person name="Gladieux P."/>
            <person name="Thoren M.H."/>
            <person name="Johannesson H."/>
        </authorList>
    </citation>
    <scope>NUCLEOTIDE SEQUENCE</scope>
    <source>
        <strain evidence="7">CBS 232.78</strain>
    </source>
</reference>
<feature type="transmembrane region" description="Helical" evidence="6">
    <location>
        <begin position="466"/>
        <end position="492"/>
    </location>
</feature>
<feature type="transmembrane region" description="Helical" evidence="6">
    <location>
        <begin position="219"/>
        <end position="240"/>
    </location>
</feature>
<evidence type="ECO:0000256" key="3">
    <source>
        <dbReference type="ARBA" id="ARBA00022989"/>
    </source>
</evidence>
<feature type="compositionally biased region" description="Basic and acidic residues" evidence="5">
    <location>
        <begin position="7"/>
        <end position="18"/>
    </location>
</feature>
<comment type="subcellular location">
    <subcellularLocation>
        <location evidence="1">Membrane</location>
        <topology evidence="1">Multi-pass membrane protein</topology>
    </subcellularLocation>
</comment>
<gene>
    <name evidence="7" type="ORF">B0H63DRAFT_518481</name>
</gene>
<feature type="transmembrane region" description="Helical" evidence="6">
    <location>
        <begin position="434"/>
        <end position="454"/>
    </location>
</feature>
<accession>A0AAE0U3G9</accession>
<dbReference type="PANTHER" id="PTHR11785:SF382">
    <property type="entry name" value="LOW-AFFINITY METHIONINE PERMEASE"/>
    <property type="match status" value="1"/>
</dbReference>
<protein>
    <submittedName>
        <fullName evidence="7">Amino acid permease-domain-containing protein</fullName>
    </submittedName>
</protein>
<organism evidence="7 8">
    <name type="scientific">Podospora didyma</name>
    <dbReference type="NCBI Taxonomy" id="330526"/>
    <lineage>
        <taxon>Eukaryota</taxon>
        <taxon>Fungi</taxon>
        <taxon>Dikarya</taxon>
        <taxon>Ascomycota</taxon>
        <taxon>Pezizomycotina</taxon>
        <taxon>Sordariomycetes</taxon>
        <taxon>Sordariomycetidae</taxon>
        <taxon>Sordariales</taxon>
        <taxon>Podosporaceae</taxon>
        <taxon>Podospora</taxon>
    </lineage>
</organism>
<feature type="transmembrane region" description="Helical" evidence="6">
    <location>
        <begin position="154"/>
        <end position="182"/>
    </location>
</feature>
<name>A0AAE0U3G9_9PEZI</name>
<keyword evidence="8" id="KW-1185">Reference proteome</keyword>
<dbReference type="PANTHER" id="PTHR11785">
    <property type="entry name" value="AMINO ACID TRANSPORTER"/>
    <property type="match status" value="1"/>
</dbReference>
<feature type="transmembrane region" description="Helical" evidence="6">
    <location>
        <begin position="194"/>
        <end position="212"/>
    </location>
</feature>
<dbReference type="GO" id="GO:0015179">
    <property type="term" value="F:L-amino acid transmembrane transporter activity"/>
    <property type="evidence" value="ECO:0007669"/>
    <property type="project" value="TreeGrafter"/>
</dbReference>
<comment type="caution">
    <text evidence="7">The sequence shown here is derived from an EMBL/GenBank/DDBJ whole genome shotgun (WGS) entry which is preliminary data.</text>
</comment>
<evidence type="ECO:0000256" key="1">
    <source>
        <dbReference type="ARBA" id="ARBA00004141"/>
    </source>
</evidence>
<evidence type="ECO:0000313" key="7">
    <source>
        <dbReference type="EMBL" id="KAK3389245.1"/>
    </source>
</evidence>
<dbReference type="Proteomes" id="UP001285441">
    <property type="component" value="Unassembled WGS sequence"/>
</dbReference>
<feature type="transmembrane region" description="Helical" evidence="6">
    <location>
        <begin position="268"/>
        <end position="291"/>
    </location>
</feature>
<dbReference type="AlphaFoldDB" id="A0AAE0U3G9"/>
<feature type="transmembrane region" description="Helical" evidence="6">
    <location>
        <begin position="551"/>
        <end position="573"/>
    </location>
</feature>
<evidence type="ECO:0000313" key="8">
    <source>
        <dbReference type="Proteomes" id="UP001285441"/>
    </source>
</evidence>
<reference evidence="7" key="1">
    <citation type="journal article" date="2023" name="Mol. Phylogenet. Evol.">
        <title>Genome-scale phylogeny and comparative genomics of the fungal order Sordariales.</title>
        <authorList>
            <person name="Hensen N."/>
            <person name="Bonometti L."/>
            <person name="Westerberg I."/>
            <person name="Brannstrom I.O."/>
            <person name="Guillou S."/>
            <person name="Cros-Aarteil S."/>
            <person name="Calhoun S."/>
            <person name="Haridas S."/>
            <person name="Kuo A."/>
            <person name="Mondo S."/>
            <person name="Pangilinan J."/>
            <person name="Riley R."/>
            <person name="LaButti K."/>
            <person name="Andreopoulos B."/>
            <person name="Lipzen A."/>
            <person name="Chen C."/>
            <person name="Yan M."/>
            <person name="Daum C."/>
            <person name="Ng V."/>
            <person name="Clum A."/>
            <person name="Steindorff A."/>
            <person name="Ohm R.A."/>
            <person name="Martin F."/>
            <person name="Silar P."/>
            <person name="Natvig D.O."/>
            <person name="Lalanne C."/>
            <person name="Gautier V."/>
            <person name="Ament-Velasquez S.L."/>
            <person name="Kruys A."/>
            <person name="Hutchinson M.I."/>
            <person name="Powell A.J."/>
            <person name="Barry K."/>
            <person name="Miller A.N."/>
            <person name="Grigoriev I.V."/>
            <person name="Debuchy R."/>
            <person name="Gladieux P."/>
            <person name="Hiltunen Thoren M."/>
            <person name="Johannesson H."/>
        </authorList>
    </citation>
    <scope>NUCLEOTIDE SEQUENCE</scope>
    <source>
        <strain evidence="7">CBS 232.78</strain>
    </source>
</reference>
<keyword evidence="2 6" id="KW-0812">Transmembrane</keyword>
<evidence type="ECO:0000256" key="4">
    <source>
        <dbReference type="ARBA" id="ARBA00023136"/>
    </source>
</evidence>
<evidence type="ECO:0000256" key="6">
    <source>
        <dbReference type="SAM" id="Phobius"/>
    </source>
</evidence>
<proteinExistence type="predicted"/>
<dbReference type="EMBL" id="JAULSW010000002">
    <property type="protein sequence ID" value="KAK3389245.1"/>
    <property type="molecule type" value="Genomic_DNA"/>
</dbReference>
<feature type="transmembrane region" description="Helical" evidence="6">
    <location>
        <begin position="512"/>
        <end position="531"/>
    </location>
</feature>
<evidence type="ECO:0000256" key="5">
    <source>
        <dbReference type="SAM" id="MobiDB-lite"/>
    </source>
</evidence>
<keyword evidence="3 6" id="KW-1133">Transmembrane helix</keyword>
<dbReference type="GO" id="GO:0016020">
    <property type="term" value="C:membrane"/>
    <property type="evidence" value="ECO:0007669"/>
    <property type="project" value="UniProtKB-SubCell"/>
</dbReference>
<dbReference type="InterPro" id="IPR050598">
    <property type="entry name" value="AminoAcid_Transporter"/>
</dbReference>
<sequence length="669" mass="73602">MASTDQHSVRSDHSDSDHISAAAEDGGWRPGLDPRDEALLTQARKDHFAIVEEIPTDSASLGWYSVSCLIFNRMVGSGVFNSSAVIFPDTQSIGISLLLWLYGSSVAISGAVLYTELGLVVPRYRLGDGKEKISVVRSGGELPYINYFMKIPRFLATCLFGMSFIVFGNTSVNSIAFAVAVLQASNAEQTAGKIAGISVALNTFTCLLHSISRKWGIRINNFFGTTKLAMLFLMVLFGFIRLGKDRSIAATNLDPATSFSTANSPKGIYRFAEAVIFAIFPFSGFHQANYVTAEIRNPRKNFALVNGFGVLLVCSLVVTINVLYAAVIPRETLFKPDQDLALEFFRCTIGRAGLDEMQIQVICGSLRAFSAFGNVIVFTFTAARVKQEIAKEGVLPYSLFFASSYSFSFRHGFRRLPPSRSGYQLYSSRAPAAALALHWIVTFIMIMTTVYGTIRLSTAAAHLPAYFLGIAAFAYGLDILWFSVIGVGMLCLRLWPGSRWHEKSPVPHSIGVAAAVIFSVTNLFPLVAIWIPDPEQAFLSKTNQMVPWFSSQAYGIAVLASGALYWLCFRFYIYLKRAKNGEVLNIIRTPIFWRSPSAGDAREDGRENTGDLLQLYEIVEVGWKRHKEGEKGDLKMRQLREAEVVGAEGRMAGISGEALSRMSGARLNS</sequence>
<feature type="region of interest" description="Disordered" evidence="5">
    <location>
        <begin position="1"/>
        <end position="32"/>
    </location>
</feature>
<feature type="transmembrane region" description="Helical" evidence="6">
    <location>
        <begin position="93"/>
        <end position="115"/>
    </location>
</feature>
<dbReference type="Pfam" id="PF13520">
    <property type="entry name" value="AA_permease_2"/>
    <property type="match status" value="1"/>
</dbReference>